<name>A0A847J533_9LACT</name>
<evidence type="ECO:0000313" key="3">
    <source>
        <dbReference type="Proteomes" id="UP000559962"/>
    </source>
</evidence>
<protein>
    <submittedName>
        <fullName evidence="2">InlB B-repeat-containing protein</fullName>
    </submittedName>
</protein>
<reference evidence="2 3" key="1">
    <citation type="journal article" date="2020" name="Biotechnol. Biofuels">
        <title>New insights from the biogas microbiome by comprehensive genome-resolved metagenomics of nearly 1600 species originating from multiple anaerobic digesters.</title>
        <authorList>
            <person name="Campanaro S."/>
            <person name="Treu L."/>
            <person name="Rodriguez-R L.M."/>
            <person name="Kovalovszki A."/>
            <person name="Ziels R.M."/>
            <person name="Maus I."/>
            <person name="Zhu X."/>
            <person name="Kougias P.G."/>
            <person name="Basile A."/>
            <person name="Luo G."/>
            <person name="Schluter A."/>
            <person name="Konstantinidis K.T."/>
            <person name="Angelidaki I."/>
        </authorList>
    </citation>
    <scope>NUCLEOTIDE SEQUENCE [LARGE SCALE GENOMIC DNA]</scope>
    <source>
        <strain evidence="2">AS27yjCOA_61</strain>
    </source>
</reference>
<accession>A0A847J533</accession>
<dbReference type="InterPro" id="IPR013378">
    <property type="entry name" value="InlB-like_B-rpt"/>
</dbReference>
<evidence type="ECO:0000256" key="1">
    <source>
        <dbReference type="ARBA" id="ARBA00004196"/>
    </source>
</evidence>
<sequence length="422" mass="46223">ATPPVTPTPVTYKMTFDSNGGSAVTPVTDIAEGATVTEPSAPSKTGYTFDGWYEQSDFSETAWDFATDKMPAKDVTLYAKWTPTTYAISYELNGGTNYPSAITSYTIASQTITLGTPSKFGFVFDGWYDTANFDNAAVTDIATRSTGDKELYAKWSVDPAAPVTDGTPEIGETVTFAGTDWRILKLDMDEESSNGNQALVIKEQDLTDQETGDGSIDVQYDTTATNSNSPYFHDDSNSTGYGESHLKAVIDSYYNTAIAPTYSNYVLPVDLDLPNWSRYQNAGLVPYSGTSLAYNDWKWQDSKAYYTDNGFATSLTSLANDNDVANDVNVLKQQAFALSYGDIRSLDKNTFYEGKGGSPNATGYYSTLLDFTAIDAKHAYFWLRSAGIHFYRAGTVYRGSFFNNYEVNVSVPVRPALAIQLD</sequence>
<dbReference type="Pfam" id="PF09479">
    <property type="entry name" value="Flg_new"/>
    <property type="match status" value="2"/>
</dbReference>
<comment type="caution">
    <text evidence="2">The sequence shown here is derived from an EMBL/GenBank/DDBJ whole genome shotgun (WGS) entry which is preliminary data.</text>
</comment>
<dbReference type="GO" id="GO:0030313">
    <property type="term" value="C:cell envelope"/>
    <property type="evidence" value="ECO:0007669"/>
    <property type="project" value="UniProtKB-SubCell"/>
</dbReference>
<dbReference type="AlphaFoldDB" id="A0A847J533"/>
<feature type="non-terminal residue" evidence="2">
    <location>
        <position position="1"/>
    </location>
</feature>
<organism evidence="2 3">
    <name type="scientific">Pseudolactococcus chungangensis</name>
    <dbReference type="NCBI Taxonomy" id="451457"/>
    <lineage>
        <taxon>Bacteria</taxon>
        <taxon>Bacillati</taxon>
        <taxon>Bacillota</taxon>
        <taxon>Bacilli</taxon>
        <taxon>Lactobacillales</taxon>
        <taxon>Streptococcaceae</taxon>
        <taxon>Pseudolactococcus</taxon>
    </lineage>
</organism>
<dbReference type="InterPro" id="IPR042229">
    <property type="entry name" value="Listeria/Bacterioides_rpt_sf"/>
</dbReference>
<comment type="subcellular location">
    <subcellularLocation>
        <location evidence="1">Cell envelope</location>
    </subcellularLocation>
</comment>
<evidence type="ECO:0000313" key="2">
    <source>
        <dbReference type="EMBL" id="NLH35973.1"/>
    </source>
</evidence>
<dbReference type="NCBIfam" id="TIGR02543">
    <property type="entry name" value="List_Bact_rpt"/>
    <property type="match status" value="2"/>
</dbReference>
<dbReference type="EMBL" id="JAAYVO010000110">
    <property type="protein sequence ID" value="NLH35973.1"/>
    <property type="molecule type" value="Genomic_DNA"/>
</dbReference>
<dbReference type="Gene3D" id="2.60.40.4270">
    <property type="entry name" value="Listeria-Bacteroides repeat domain"/>
    <property type="match status" value="2"/>
</dbReference>
<gene>
    <name evidence="2" type="ORF">GX453_08165</name>
</gene>
<dbReference type="Proteomes" id="UP000559962">
    <property type="component" value="Unassembled WGS sequence"/>
</dbReference>
<proteinExistence type="predicted"/>